<dbReference type="PANTHER" id="PTHR13939:SF0">
    <property type="entry name" value="NMN AMIDOHYDROLASE-LIKE PROTEIN YFAY"/>
    <property type="match status" value="1"/>
</dbReference>
<accession>A0ABS5U9I0</accession>
<dbReference type="InterPro" id="IPR036425">
    <property type="entry name" value="MoaB/Mog-like_dom_sf"/>
</dbReference>
<dbReference type="InterPro" id="IPR050101">
    <property type="entry name" value="CinA"/>
</dbReference>
<dbReference type="NCBIfam" id="TIGR00199">
    <property type="entry name" value="PncC_domain"/>
    <property type="match status" value="1"/>
</dbReference>
<dbReference type="EMBL" id="JAHDYS010000009">
    <property type="protein sequence ID" value="MBT1072324.1"/>
    <property type="molecule type" value="Genomic_DNA"/>
</dbReference>
<dbReference type="CDD" id="cd00885">
    <property type="entry name" value="cinA"/>
    <property type="match status" value="1"/>
</dbReference>
<dbReference type="PIRSF" id="PIRSF006728">
    <property type="entry name" value="CinA"/>
    <property type="match status" value="1"/>
</dbReference>
<comment type="similarity">
    <text evidence="1">Belongs to the CinA family.</text>
</comment>
<evidence type="ECO:0000313" key="3">
    <source>
        <dbReference type="EMBL" id="MBT1072324.1"/>
    </source>
</evidence>
<dbReference type="Gene3D" id="3.40.980.10">
    <property type="entry name" value="MoaB/Mog-like domain"/>
    <property type="match status" value="1"/>
</dbReference>
<dbReference type="Pfam" id="PF18146">
    <property type="entry name" value="CinA_KH"/>
    <property type="match status" value="1"/>
</dbReference>
<dbReference type="InterPro" id="IPR008135">
    <property type="entry name" value="Competence-induced_CinA"/>
</dbReference>
<dbReference type="InterPro" id="IPR008136">
    <property type="entry name" value="CinA_C"/>
</dbReference>
<dbReference type="RefSeq" id="WP_214299120.1">
    <property type="nucleotide sequence ID" value="NZ_JAHDYS010000009.1"/>
</dbReference>
<dbReference type="SUPFAM" id="SSF53218">
    <property type="entry name" value="Molybdenum cofactor biosynthesis proteins"/>
    <property type="match status" value="1"/>
</dbReference>
<sequence>MRISTLSIGDELITGQIVDSNAAAIAAALLDKGLRVQRHLTVGDNELDIIAALEDLAHISDAIIATGGLGPTADDLTTHAVARATARRLILNEEASSHIRNMSGKLASLVVCPLNDKQALIPSKTTLIHNPTGTACGFHLMHNGCFMFFLPGVPGEMRPMLAETVIPFLEERVSRKRGICTDVFNLFGTCEAEVDQLLSGVARPEAGLQMSICVTYPAMRITLRAEGDSRETAQALLKPAVQAVRQRVGEFIFSVGDETLGETVASLFRQQGLTLALAESCTGGMISASITAEPGSSAYFLEGAVTYSNSAKTSRLDVESTLLVENGAVSSEVASAMAKGMREAAGSDLALSVTGIAGPEGGTEEKPVGTVYISLAAPDGCWTKRFQFGGSREEIRTITTWTALDWLRRYLLMRGQSKNQ</sequence>
<dbReference type="Pfam" id="PF02464">
    <property type="entry name" value="CinA"/>
    <property type="match status" value="1"/>
</dbReference>
<dbReference type="SUPFAM" id="SSF142433">
    <property type="entry name" value="CinA-like"/>
    <property type="match status" value="1"/>
</dbReference>
<dbReference type="NCBIfam" id="TIGR00177">
    <property type="entry name" value="molyb_syn"/>
    <property type="match status" value="1"/>
</dbReference>
<dbReference type="PANTHER" id="PTHR13939">
    <property type="entry name" value="NICOTINAMIDE-NUCLEOTIDE AMIDOHYDROLASE PNCC"/>
    <property type="match status" value="1"/>
</dbReference>
<keyword evidence="4" id="KW-1185">Reference proteome</keyword>
<dbReference type="HAMAP" id="MF_00226_B">
    <property type="entry name" value="CinA_B"/>
    <property type="match status" value="1"/>
</dbReference>
<dbReference type="NCBIfam" id="TIGR00200">
    <property type="entry name" value="cinA_nterm"/>
    <property type="match status" value="1"/>
</dbReference>
<dbReference type="InterPro" id="IPR041424">
    <property type="entry name" value="CinA_KH"/>
</dbReference>
<dbReference type="InterPro" id="IPR036653">
    <property type="entry name" value="CinA-like_C"/>
</dbReference>
<reference evidence="3 4" key="1">
    <citation type="submission" date="2021-05" db="EMBL/GenBank/DDBJ databases">
        <title>The draft genome of Geobacter chapellei DSM 13688.</title>
        <authorList>
            <person name="Xu Z."/>
            <person name="Masuda Y."/>
            <person name="Itoh H."/>
            <person name="Senoo K."/>
        </authorList>
    </citation>
    <scope>NUCLEOTIDE SEQUENCE [LARGE SCALE GENOMIC DNA]</scope>
    <source>
        <strain evidence="3 4">DSM 13688</strain>
    </source>
</reference>
<dbReference type="Pfam" id="PF00994">
    <property type="entry name" value="MoCF_biosynth"/>
    <property type="match status" value="1"/>
</dbReference>
<proteinExistence type="inferred from homology"/>
<evidence type="ECO:0000256" key="1">
    <source>
        <dbReference type="HAMAP-Rule" id="MF_00226"/>
    </source>
</evidence>
<dbReference type="Proteomes" id="UP000784128">
    <property type="component" value="Unassembled WGS sequence"/>
</dbReference>
<dbReference type="InterPro" id="IPR001453">
    <property type="entry name" value="MoaB/Mog_dom"/>
</dbReference>
<name>A0ABS5U9I0_9BACT</name>
<dbReference type="NCBIfam" id="NF001813">
    <property type="entry name" value="PRK00549.1"/>
    <property type="match status" value="1"/>
</dbReference>
<feature type="domain" description="MoaB/Mog" evidence="2">
    <location>
        <begin position="4"/>
        <end position="172"/>
    </location>
</feature>
<dbReference type="Gene3D" id="3.90.950.20">
    <property type="entry name" value="CinA-like"/>
    <property type="match status" value="1"/>
</dbReference>
<organism evidence="3 4">
    <name type="scientific">Pelotalea chapellei</name>
    <dbReference type="NCBI Taxonomy" id="44671"/>
    <lineage>
        <taxon>Bacteria</taxon>
        <taxon>Pseudomonadati</taxon>
        <taxon>Thermodesulfobacteriota</taxon>
        <taxon>Desulfuromonadia</taxon>
        <taxon>Geobacterales</taxon>
        <taxon>Geobacteraceae</taxon>
        <taxon>Pelotalea</taxon>
    </lineage>
</organism>
<gene>
    <name evidence="3" type="ORF">KJB30_11045</name>
</gene>
<dbReference type="SMART" id="SM00852">
    <property type="entry name" value="MoCF_biosynth"/>
    <property type="match status" value="1"/>
</dbReference>
<protein>
    <recommendedName>
        <fullName evidence="1">CinA-like protein</fullName>
    </recommendedName>
</protein>
<evidence type="ECO:0000313" key="4">
    <source>
        <dbReference type="Proteomes" id="UP000784128"/>
    </source>
</evidence>
<evidence type="ECO:0000259" key="2">
    <source>
        <dbReference type="SMART" id="SM00852"/>
    </source>
</evidence>
<comment type="caution">
    <text evidence="3">The sequence shown here is derived from an EMBL/GenBank/DDBJ whole genome shotgun (WGS) entry which is preliminary data.</text>
</comment>